<gene>
    <name evidence="2" type="ordered locus">Huta_1931</name>
</gene>
<proteinExistence type="predicted"/>
<dbReference type="Gene3D" id="3.40.50.1820">
    <property type="entry name" value="alpha/beta hydrolase"/>
    <property type="match status" value="1"/>
</dbReference>
<dbReference type="RefSeq" id="WP_015789671.1">
    <property type="nucleotide sequence ID" value="NC_013158.1"/>
</dbReference>
<dbReference type="OrthoDB" id="111592at2157"/>
<name>C7NT25_HALUD</name>
<dbReference type="PRINTS" id="PR00111">
    <property type="entry name" value="ABHYDROLASE"/>
</dbReference>
<dbReference type="PANTHER" id="PTHR43798">
    <property type="entry name" value="MONOACYLGLYCEROL LIPASE"/>
    <property type="match status" value="1"/>
</dbReference>
<reference evidence="2 3" key="1">
    <citation type="journal article" date="2009" name="Stand. Genomic Sci.">
        <title>Complete genome sequence of Halorhabdus utahensis type strain (AX-2).</title>
        <authorList>
            <person name="Anderson I."/>
            <person name="Tindall B.J."/>
            <person name="Pomrenke H."/>
            <person name="Goker M."/>
            <person name="Lapidus A."/>
            <person name="Nolan M."/>
            <person name="Copeland A."/>
            <person name="Glavina Del Rio T."/>
            <person name="Chen F."/>
            <person name="Tice H."/>
            <person name="Cheng J.F."/>
            <person name="Lucas S."/>
            <person name="Chertkov O."/>
            <person name="Bruce D."/>
            <person name="Brettin T."/>
            <person name="Detter J.C."/>
            <person name="Han C."/>
            <person name="Goodwin L."/>
            <person name="Land M."/>
            <person name="Hauser L."/>
            <person name="Chang Y.J."/>
            <person name="Jeffries C.D."/>
            <person name="Pitluck S."/>
            <person name="Pati A."/>
            <person name="Mavromatis K."/>
            <person name="Ivanova N."/>
            <person name="Ovchinnikova G."/>
            <person name="Chen A."/>
            <person name="Palaniappan K."/>
            <person name="Chain P."/>
            <person name="Rohde M."/>
            <person name="Bristow J."/>
            <person name="Eisen J.A."/>
            <person name="Markowitz V."/>
            <person name="Hugenholtz P."/>
            <person name="Kyrpides N.C."/>
            <person name="Klenk H.P."/>
        </authorList>
    </citation>
    <scope>NUCLEOTIDE SEQUENCE [LARGE SCALE GENOMIC DNA]</scope>
    <source>
        <strain evidence="3">DSM 12940 / JCM 11049 / AX-2</strain>
    </source>
</reference>
<keyword evidence="2" id="KW-0378">Hydrolase</keyword>
<dbReference type="Proteomes" id="UP000002071">
    <property type="component" value="Chromosome"/>
</dbReference>
<evidence type="ECO:0000313" key="3">
    <source>
        <dbReference type="Proteomes" id="UP000002071"/>
    </source>
</evidence>
<dbReference type="EMBL" id="CP001687">
    <property type="protein sequence ID" value="ACV12100.1"/>
    <property type="molecule type" value="Genomic_DNA"/>
</dbReference>
<dbReference type="Pfam" id="PF12697">
    <property type="entry name" value="Abhydrolase_6"/>
    <property type="match status" value="1"/>
</dbReference>
<organism evidence="2 3">
    <name type="scientific">Halorhabdus utahensis (strain DSM 12940 / JCM 11049 / AX-2)</name>
    <dbReference type="NCBI Taxonomy" id="519442"/>
    <lineage>
        <taxon>Archaea</taxon>
        <taxon>Methanobacteriati</taxon>
        <taxon>Methanobacteriota</taxon>
        <taxon>Stenosarchaea group</taxon>
        <taxon>Halobacteria</taxon>
        <taxon>Halobacteriales</taxon>
        <taxon>Haloarculaceae</taxon>
        <taxon>Halorhabdus</taxon>
    </lineage>
</organism>
<dbReference type="SUPFAM" id="SSF53474">
    <property type="entry name" value="alpha/beta-Hydrolases"/>
    <property type="match status" value="1"/>
</dbReference>
<sequence>MPSVDADGVSLRYETNGSGPAVVFVNDVGFGAWLWSYQHAAVAGPYEATVWDLRGTGESDAPEGPYALSTLVSDLAAVVSATGSRRVHLVGAGLGGVIALEYARRHDRVASLAVLGTAPGDAVDEDALSAMAAPTDDPAALAASLDTAFAPGVPEAHPDVIEQIAEWRGTDDAEPARWRDQQAAWLGAALDDLYEITTPTLVMSGTDDAVVDPEATARLAEALPRGEHRRVEGGHLCFLSESATVSDELLAWLDEHAD</sequence>
<protein>
    <submittedName>
        <fullName evidence="2">Alpha/beta hydrolase fold protein</fullName>
    </submittedName>
</protein>
<evidence type="ECO:0000313" key="2">
    <source>
        <dbReference type="EMBL" id="ACV12100.1"/>
    </source>
</evidence>
<dbReference type="GeneID" id="8384223"/>
<dbReference type="GO" id="GO:0016020">
    <property type="term" value="C:membrane"/>
    <property type="evidence" value="ECO:0007669"/>
    <property type="project" value="TreeGrafter"/>
</dbReference>
<dbReference type="HOGENOM" id="CLU_020336_50_1_2"/>
<dbReference type="InterPro" id="IPR050266">
    <property type="entry name" value="AB_hydrolase_sf"/>
</dbReference>
<evidence type="ECO:0000259" key="1">
    <source>
        <dbReference type="Pfam" id="PF12697"/>
    </source>
</evidence>
<dbReference type="InterPro" id="IPR000073">
    <property type="entry name" value="AB_hydrolase_1"/>
</dbReference>
<dbReference type="eggNOG" id="arCOG01648">
    <property type="taxonomic scope" value="Archaea"/>
</dbReference>
<dbReference type="GO" id="GO:0016787">
    <property type="term" value="F:hydrolase activity"/>
    <property type="evidence" value="ECO:0007669"/>
    <property type="project" value="UniProtKB-KW"/>
</dbReference>
<accession>C7NT25</accession>
<dbReference type="InterPro" id="IPR029058">
    <property type="entry name" value="AB_hydrolase_fold"/>
</dbReference>
<dbReference type="PANTHER" id="PTHR43798:SF33">
    <property type="entry name" value="HYDROLASE, PUTATIVE (AFU_ORTHOLOGUE AFUA_2G14860)-RELATED"/>
    <property type="match status" value="1"/>
</dbReference>
<dbReference type="KEGG" id="hut:Huta_1931"/>
<feature type="domain" description="AB hydrolase-1" evidence="1">
    <location>
        <begin position="22"/>
        <end position="245"/>
    </location>
</feature>
<dbReference type="STRING" id="519442.Huta_1931"/>
<keyword evidence="3" id="KW-1185">Reference proteome</keyword>
<dbReference type="AlphaFoldDB" id="C7NT25"/>